<dbReference type="Gene3D" id="3.30.70.330">
    <property type="match status" value="1"/>
</dbReference>
<evidence type="ECO:0000259" key="7">
    <source>
        <dbReference type="PROSITE" id="PS50961"/>
    </source>
</evidence>
<accession>A0A1X7U6I5</accession>
<dbReference type="InterPro" id="IPR006630">
    <property type="entry name" value="La_HTH"/>
</dbReference>
<proteinExistence type="predicted"/>
<dbReference type="PRINTS" id="PR00302">
    <property type="entry name" value="LUPUSLA"/>
</dbReference>
<feature type="compositionally biased region" description="Low complexity" evidence="5">
    <location>
        <begin position="337"/>
        <end position="355"/>
    </location>
</feature>
<evidence type="ECO:0000256" key="4">
    <source>
        <dbReference type="PROSITE-ProRule" id="PRU00332"/>
    </source>
</evidence>
<dbReference type="Proteomes" id="UP000007879">
    <property type="component" value="Unassembled WGS sequence"/>
</dbReference>
<dbReference type="OMA" id="VKRNKMG"/>
<feature type="compositionally biased region" description="Polar residues" evidence="5">
    <location>
        <begin position="56"/>
        <end position="69"/>
    </location>
</feature>
<comment type="subcellular location">
    <subcellularLocation>
        <location evidence="1">Nucleus</location>
    </subcellularLocation>
</comment>
<dbReference type="PROSITE" id="PS50961">
    <property type="entry name" value="HTH_LA"/>
    <property type="match status" value="1"/>
</dbReference>
<evidence type="ECO:0000256" key="2">
    <source>
        <dbReference type="ARBA" id="ARBA00022884"/>
    </source>
</evidence>
<dbReference type="GO" id="GO:0006396">
    <property type="term" value="P:RNA processing"/>
    <property type="evidence" value="ECO:0007669"/>
    <property type="project" value="InterPro"/>
</dbReference>
<dbReference type="InterPro" id="IPR036388">
    <property type="entry name" value="WH-like_DNA-bd_sf"/>
</dbReference>
<dbReference type="InterPro" id="IPR045180">
    <property type="entry name" value="La_dom_prot"/>
</dbReference>
<feature type="domain" description="RRM" evidence="6">
    <location>
        <begin position="177"/>
        <end position="286"/>
    </location>
</feature>
<sequence>MATVDILVPSPLSFSGSCSDSKAAALYQLYSNGERPVSEDDGGYSSPEETPRDTSPAANTSGDEQPLQHNTEEKAAEPESEDEESLMERARKQVEWYFSDENLQKDSFLMKHITRNKQGYVSLKLVASLRKVKSITKDWKIVLTAVQSSTLLQVNEEGTKVRRLEAAPKVDYSHLPKTLLITNYPTQDPDESDVRHEFSRYGNVKNVTFMRPGRAIPLDVKSCRSKFPAIGKEPCILVEYASISEAKKAFKELSQNWRQTMSVQILSPPADTETKGSNLELKKHQKTTESSGNNLNKVSPIVRKQGPRSSRVSSGYDSGYTANSRSPSLSPMPSPAPSRKFFSDSSNSSVSPKSRLSLLRENTSIAVTVVRLPYGPDGTGGFH</sequence>
<dbReference type="EnsemblMetazoa" id="Aqu2.1.23375_001">
    <property type="protein sequence ID" value="Aqu2.1.23375_001"/>
    <property type="gene ID" value="Aqu2.1.23375"/>
</dbReference>
<dbReference type="EnsemblMetazoa" id="XM_003388826.3">
    <property type="protein sequence ID" value="XP_003388874.1"/>
    <property type="gene ID" value="LOC100637347"/>
</dbReference>
<protein>
    <recommendedName>
        <fullName evidence="11">HTH La-type RNA-binding domain-containing protein</fullName>
    </recommendedName>
</protein>
<dbReference type="InterPro" id="IPR012677">
    <property type="entry name" value="Nucleotide-bd_a/b_plait_sf"/>
</dbReference>
<dbReference type="PANTHER" id="PTHR22792:SF140">
    <property type="entry name" value="ACHILLES, ISOFORM A"/>
    <property type="match status" value="1"/>
</dbReference>
<dbReference type="KEGG" id="aqu:100637347"/>
<dbReference type="GO" id="GO:0005634">
    <property type="term" value="C:nucleus"/>
    <property type="evidence" value="ECO:0007669"/>
    <property type="project" value="UniProtKB-SubCell"/>
</dbReference>
<feature type="region of interest" description="Disordered" evidence="5">
    <location>
        <begin position="283"/>
        <end position="355"/>
    </location>
</feature>
<dbReference type="InterPro" id="IPR024642">
    <property type="entry name" value="SUZ-C"/>
</dbReference>
<dbReference type="Pfam" id="PF05383">
    <property type="entry name" value="La"/>
    <property type="match status" value="1"/>
</dbReference>
<dbReference type="PROSITE" id="PS50102">
    <property type="entry name" value="RRM"/>
    <property type="match status" value="1"/>
</dbReference>
<dbReference type="PROSITE" id="PS51938">
    <property type="entry name" value="SUZ_C"/>
    <property type="match status" value="1"/>
</dbReference>
<dbReference type="PANTHER" id="PTHR22792">
    <property type="entry name" value="LUPUS LA PROTEIN-RELATED"/>
    <property type="match status" value="1"/>
</dbReference>
<evidence type="ECO:0000313" key="9">
    <source>
        <dbReference type="EnsemblMetazoa" id="Aqu2.1.23375_001"/>
    </source>
</evidence>
<dbReference type="SUPFAM" id="SSF46785">
    <property type="entry name" value="Winged helix' DNA-binding domain"/>
    <property type="match status" value="1"/>
</dbReference>
<dbReference type="STRING" id="400682.A0A1X7U6I5"/>
<name>A0A1X7U6I5_AMPQE</name>
<feature type="domain" description="HTH La-type RNA-binding" evidence="7">
    <location>
        <begin position="80"/>
        <end position="171"/>
    </location>
</feature>
<dbReference type="AlphaFoldDB" id="A0A1X7U6I5"/>
<evidence type="ECO:0000259" key="8">
    <source>
        <dbReference type="PROSITE" id="PS51938"/>
    </source>
</evidence>
<dbReference type="InterPro" id="IPR002344">
    <property type="entry name" value="Lupus_La"/>
</dbReference>
<dbReference type="SUPFAM" id="SSF54928">
    <property type="entry name" value="RNA-binding domain, RBD"/>
    <property type="match status" value="1"/>
</dbReference>
<evidence type="ECO:0000256" key="3">
    <source>
        <dbReference type="ARBA" id="ARBA00023242"/>
    </source>
</evidence>
<dbReference type="Gene3D" id="1.10.10.10">
    <property type="entry name" value="Winged helix-like DNA-binding domain superfamily/Winged helix DNA-binding domain"/>
    <property type="match status" value="1"/>
</dbReference>
<dbReference type="eggNOG" id="KOG1855">
    <property type="taxonomic scope" value="Eukaryota"/>
</dbReference>
<dbReference type="InParanoid" id="A0A1X7U6I5"/>
<dbReference type="InterPro" id="IPR036390">
    <property type="entry name" value="WH_DNA-bd_sf"/>
</dbReference>
<evidence type="ECO:0000313" key="10">
    <source>
        <dbReference type="Proteomes" id="UP000007879"/>
    </source>
</evidence>
<keyword evidence="2 4" id="KW-0694">RNA-binding</keyword>
<organism evidence="9">
    <name type="scientific">Amphimedon queenslandica</name>
    <name type="common">Sponge</name>
    <dbReference type="NCBI Taxonomy" id="400682"/>
    <lineage>
        <taxon>Eukaryota</taxon>
        <taxon>Metazoa</taxon>
        <taxon>Porifera</taxon>
        <taxon>Demospongiae</taxon>
        <taxon>Heteroscleromorpha</taxon>
        <taxon>Haplosclerida</taxon>
        <taxon>Niphatidae</taxon>
        <taxon>Amphimedon</taxon>
    </lineage>
</organism>
<dbReference type="GO" id="GO:1990904">
    <property type="term" value="C:ribonucleoprotein complex"/>
    <property type="evidence" value="ECO:0007669"/>
    <property type="project" value="InterPro"/>
</dbReference>
<feature type="domain" description="SUZ-C" evidence="8">
    <location>
        <begin position="331"/>
        <end position="383"/>
    </location>
</feature>
<reference evidence="9" key="2">
    <citation type="submission" date="2017-05" db="UniProtKB">
        <authorList>
            <consortium name="EnsemblMetazoa"/>
        </authorList>
    </citation>
    <scope>IDENTIFICATION</scope>
</reference>
<evidence type="ECO:0008006" key="11">
    <source>
        <dbReference type="Google" id="ProtNLM"/>
    </source>
</evidence>
<dbReference type="OrthoDB" id="435402at2759"/>
<dbReference type="InterPro" id="IPR000504">
    <property type="entry name" value="RRM_dom"/>
</dbReference>
<dbReference type="SMART" id="SM00715">
    <property type="entry name" value="LA"/>
    <property type="match status" value="1"/>
</dbReference>
<feature type="compositionally biased region" description="Polar residues" evidence="5">
    <location>
        <begin position="307"/>
        <end position="323"/>
    </location>
</feature>
<dbReference type="FunFam" id="1.10.10.10:FF:000158">
    <property type="entry name" value="La ribonucleoprotein domain family member 7"/>
    <property type="match status" value="1"/>
</dbReference>
<evidence type="ECO:0000256" key="5">
    <source>
        <dbReference type="SAM" id="MobiDB-lite"/>
    </source>
</evidence>
<dbReference type="Pfam" id="PF12901">
    <property type="entry name" value="SUZ-C"/>
    <property type="match status" value="1"/>
</dbReference>
<evidence type="ECO:0000259" key="6">
    <source>
        <dbReference type="PROSITE" id="PS50102"/>
    </source>
</evidence>
<reference evidence="10" key="1">
    <citation type="journal article" date="2010" name="Nature">
        <title>The Amphimedon queenslandica genome and the evolution of animal complexity.</title>
        <authorList>
            <person name="Srivastava M."/>
            <person name="Simakov O."/>
            <person name="Chapman J."/>
            <person name="Fahey B."/>
            <person name="Gauthier M.E."/>
            <person name="Mitros T."/>
            <person name="Richards G.S."/>
            <person name="Conaco C."/>
            <person name="Dacre M."/>
            <person name="Hellsten U."/>
            <person name="Larroux C."/>
            <person name="Putnam N.H."/>
            <person name="Stanke M."/>
            <person name="Adamska M."/>
            <person name="Darling A."/>
            <person name="Degnan S.M."/>
            <person name="Oakley T.H."/>
            <person name="Plachetzki D.C."/>
            <person name="Zhai Y."/>
            <person name="Adamski M."/>
            <person name="Calcino A."/>
            <person name="Cummins S.F."/>
            <person name="Goodstein D.M."/>
            <person name="Harris C."/>
            <person name="Jackson D.J."/>
            <person name="Leys S.P."/>
            <person name="Shu S."/>
            <person name="Woodcroft B.J."/>
            <person name="Vervoort M."/>
            <person name="Kosik K.S."/>
            <person name="Manning G."/>
            <person name="Degnan B.M."/>
            <person name="Rokhsar D.S."/>
        </authorList>
    </citation>
    <scope>NUCLEOTIDE SEQUENCE [LARGE SCALE GENOMIC DNA]</scope>
</reference>
<keyword evidence="3" id="KW-0539">Nucleus</keyword>
<evidence type="ECO:0000256" key="1">
    <source>
        <dbReference type="ARBA" id="ARBA00004123"/>
    </source>
</evidence>
<feature type="region of interest" description="Disordered" evidence="5">
    <location>
        <begin position="32"/>
        <end position="88"/>
    </location>
</feature>
<keyword evidence="10" id="KW-1185">Reference proteome</keyword>
<dbReference type="GO" id="GO:0003729">
    <property type="term" value="F:mRNA binding"/>
    <property type="evidence" value="ECO:0007669"/>
    <property type="project" value="TreeGrafter"/>
</dbReference>
<dbReference type="InterPro" id="IPR035979">
    <property type="entry name" value="RBD_domain_sf"/>
</dbReference>
<gene>
    <name evidence="9" type="primary">100637347</name>
</gene>
<feature type="compositionally biased region" description="Polar residues" evidence="5">
    <location>
        <begin position="288"/>
        <end position="297"/>
    </location>
</feature>